<accession>A0AAJ3YYS7</accession>
<organism evidence="1 2">
    <name type="scientific">Bacillus glycinifermentans</name>
    <dbReference type="NCBI Taxonomy" id="1664069"/>
    <lineage>
        <taxon>Bacteria</taxon>
        <taxon>Bacillati</taxon>
        <taxon>Bacillota</taxon>
        <taxon>Bacilli</taxon>
        <taxon>Bacillales</taxon>
        <taxon>Bacillaceae</taxon>
        <taxon>Bacillus</taxon>
    </lineage>
</organism>
<evidence type="ECO:0000313" key="2">
    <source>
        <dbReference type="Proteomes" id="UP000288675"/>
    </source>
</evidence>
<evidence type="ECO:0000313" key="1">
    <source>
        <dbReference type="EMBL" id="QAT65193.1"/>
    </source>
</evidence>
<dbReference type="EMBL" id="CP035232">
    <property type="protein sequence ID" value="QAT65193.1"/>
    <property type="molecule type" value="Genomic_DNA"/>
</dbReference>
<dbReference type="AlphaFoldDB" id="A0AAJ3YYS7"/>
<dbReference type="Proteomes" id="UP000288675">
    <property type="component" value="Chromosome"/>
</dbReference>
<name>A0AAJ3YYS7_9BACI</name>
<proteinExistence type="predicted"/>
<sequence length="83" mass="9599">MCKNHVYGTIQLEVSRASLSNKKDLAVLESYYAISDERVDLSELTLVHKNGKRLGTVKVHNVKISWDESIRLQRKQCQNINER</sequence>
<gene>
    <name evidence="1" type="ORF">EQZ20_09845</name>
</gene>
<reference evidence="1 2" key="1">
    <citation type="submission" date="2019-01" db="EMBL/GenBank/DDBJ databases">
        <title>Genome sequence of Bacillus glycinifermentans SRCM103574.</title>
        <authorList>
            <person name="Kong H.-J."/>
            <person name="Jeong S.-Y."/>
            <person name="Jeong D.-Y."/>
        </authorList>
    </citation>
    <scope>NUCLEOTIDE SEQUENCE [LARGE SCALE GENOMIC DNA]</scope>
    <source>
        <strain evidence="1 2">SRCM103574</strain>
    </source>
</reference>
<protein>
    <submittedName>
        <fullName evidence="1">Uncharacterized protein</fullName>
    </submittedName>
</protein>